<dbReference type="RefSeq" id="WP_015214284.1">
    <property type="nucleotide sequence ID" value="NC_019771.1"/>
</dbReference>
<accession>K9ZGE1</accession>
<feature type="transmembrane region" description="Helical" evidence="1">
    <location>
        <begin position="7"/>
        <end position="25"/>
    </location>
</feature>
<proteinExistence type="predicted"/>
<keyword evidence="1" id="KW-1133">Transmembrane helix</keyword>
<evidence type="ECO:0000313" key="3">
    <source>
        <dbReference type="Proteomes" id="UP000010474"/>
    </source>
</evidence>
<name>K9ZGE1_ANACC</name>
<dbReference type="KEGG" id="acy:Anacy_2183"/>
<keyword evidence="1" id="KW-0472">Membrane</keyword>
<protein>
    <submittedName>
        <fullName evidence="2">Uncharacterized protein</fullName>
    </submittedName>
</protein>
<sequence>MKIINTIISLIIGAGVGSSATYYFMPKPSTTETIFSAKQAGRGGTDKYEIRWYGKPKNQYWGGNYTIMKPDAPMEIVNIPKSPHIVKIQLPKQSVVAAAGNVQDIKIFRNGKECGKPGIVGDGIPLNKGCQPDL</sequence>
<dbReference type="PATRIC" id="fig|272123.3.peg.2387"/>
<dbReference type="Proteomes" id="UP000010474">
    <property type="component" value="Chromosome"/>
</dbReference>
<gene>
    <name evidence="2" type="ordered locus">Anacy_2183</name>
</gene>
<organism evidence="2 3">
    <name type="scientific">Anabaena cylindrica (strain ATCC 27899 / PCC 7122)</name>
    <dbReference type="NCBI Taxonomy" id="272123"/>
    <lineage>
        <taxon>Bacteria</taxon>
        <taxon>Bacillati</taxon>
        <taxon>Cyanobacteriota</taxon>
        <taxon>Cyanophyceae</taxon>
        <taxon>Nostocales</taxon>
        <taxon>Nostocaceae</taxon>
        <taxon>Anabaena</taxon>
    </lineage>
</organism>
<evidence type="ECO:0000256" key="1">
    <source>
        <dbReference type="SAM" id="Phobius"/>
    </source>
</evidence>
<evidence type="ECO:0000313" key="2">
    <source>
        <dbReference type="EMBL" id="AFZ57647.1"/>
    </source>
</evidence>
<keyword evidence="3" id="KW-1185">Reference proteome</keyword>
<dbReference type="AlphaFoldDB" id="K9ZGE1"/>
<reference evidence="3" key="1">
    <citation type="journal article" date="2013" name="Proc. Natl. Acad. Sci. U.S.A.">
        <title>Improving the coverage of the cyanobacterial phylum using diversity-driven genome sequencing.</title>
        <authorList>
            <person name="Shih P.M."/>
            <person name="Wu D."/>
            <person name="Latifi A."/>
            <person name="Axen S.D."/>
            <person name="Fewer D.P."/>
            <person name="Talla E."/>
            <person name="Calteau A."/>
            <person name="Cai F."/>
            <person name="Tandeau de Marsac N."/>
            <person name="Rippka R."/>
            <person name="Herdman M."/>
            <person name="Sivonen K."/>
            <person name="Coursin T."/>
            <person name="Laurent T."/>
            <person name="Goodwin L."/>
            <person name="Nolan M."/>
            <person name="Davenport K.W."/>
            <person name="Han C.S."/>
            <person name="Rubin E.M."/>
            <person name="Eisen J.A."/>
            <person name="Woyke T."/>
            <person name="Gugger M."/>
            <person name="Kerfeld C.A."/>
        </authorList>
    </citation>
    <scope>NUCLEOTIDE SEQUENCE [LARGE SCALE GENOMIC DNA]</scope>
    <source>
        <strain evidence="3">ATCC 27899 / PCC 7122</strain>
    </source>
</reference>
<dbReference type="EMBL" id="CP003659">
    <property type="protein sequence ID" value="AFZ57647.1"/>
    <property type="molecule type" value="Genomic_DNA"/>
</dbReference>
<dbReference type="HOGENOM" id="CLU_1891798_0_0_3"/>
<keyword evidence="1" id="KW-0812">Transmembrane</keyword>